<accession>A0A7J6WT44</accession>
<protein>
    <submittedName>
        <fullName evidence="1">Uncharacterized protein</fullName>
    </submittedName>
</protein>
<proteinExistence type="predicted"/>
<name>A0A7J6WT44_THATH</name>
<sequence length="97" mass="11222">HTGLFGVRTNQRNQYLKLTKLVSRLFTKIVRIIKELIRKTRASADQERAHFQIIFWSVCRGCSPSKACTSFAQMSYSLMLSGALRFSKPRRIAWKEG</sequence>
<organism evidence="1 2">
    <name type="scientific">Thalictrum thalictroides</name>
    <name type="common">Rue-anemone</name>
    <name type="synonym">Anemone thalictroides</name>
    <dbReference type="NCBI Taxonomy" id="46969"/>
    <lineage>
        <taxon>Eukaryota</taxon>
        <taxon>Viridiplantae</taxon>
        <taxon>Streptophyta</taxon>
        <taxon>Embryophyta</taxon>
        <taxon>Tracheophyta</taxon>
        <taxon>Spermatophyta</taxon>
        <taxon>Magnoliopsida</taxon>
        <taxon>Ranunculales</taxon>
        <taxon>Ranunculaceae</taxon>
        <taxon>Thalictroideae</taxon>
        <taxon>Thalictrum</taxon>
    </lineage>
</organism>
<dbReference type="EMBL" id="JABWDY010012308">
    <property type="protein sequence ID" value="KAF5199212.1"/>
    <property type="molecule type" value="Genomic_DNA"/>
</dbReference>
<evidence type="ECO:0000313" key="2">
    <source>
        <dbReference type="Proteomes" id="UP000554482"/>
    </source>
</evidence>
<evidence type="ECO:0000313" key="1">
    <source>
        <dbReference type="EMBL" id="KAF5199212.1"/>
    </source>
</evidence>
<gene>
    <name evidence="1" type="ORF">FRX31_011201</name>
</gene>
<reference evidence="1 2" key="1">
    <citation type="submission" date="2020-06" db="EMBL/GenBank/DDBJ databases">
        <title>Transcriptomic and genomic resources for Thalictrum thalictroides and T. hernandezii: Facilitating candidate gene discovery in an emerging model plant lineage.</title>
        <authorList>
            <person name="Arias T."/>
            <person name="Riano-Pachon D.M."/>
            <person name="Di Stilio V.S."/>
        </authorList>
    </citation>
    <scope>NUCLEOTIDE SEQUENCE [LARGE SCALE GENOMIC DNA]</scope>
    <source>
        <strain evidence="2">cv. WT478/WT964</strain>
        <tissue evidence="1">Leaves</tissue>
    </source>
</reference>
<dbReference type="Proteomes" id="UP000554482">
    <property type="component" value="Unassembled WGS sequence"/>
</dbReference>
<dbReference type="AlphaFoldDB" id="A0A7J6WT44"/>
<feature type="non-terminal residue" evidence="1">
    <location>
        <position position="97"/>
    </location>
</feature>
<comment type="caution">
    <text evidence="1">The sequence shown here is derived from an EMBL/GenBank/DDBJ whole genome shotgun (WGS) entry which is preliminary data.</text>
</comment>
<keyword evidence="2" id="KW-1185">Reference proteome</keyword>